<feature type="region of interest" description="Disordered" evidence="1">
    <location>
        <begin position="200"/>
        <end position="277"/>
    </location>
</feature>
<gene>
    <name evidence="3" type="ORF">B8W67_06050</name>
</gene>
<sequence length="277" mass="29623">MTNNWVLRGLVLAAGMLVLRLVQGVLINTFEMHATLINIALLVIFVAGVVVWAYFDGRENAKSHPDPDRRADLAMTWLLAGITAGVLSGAAAWTIALFDPAIYTGGLLNELTGIASFTALLVWVPAMAAVAFGRRQIDKNYEYPPEVHHGLAAEGERADTDVFAAVDPDAQAAGEAVSEAASEEQTTAVATLPDFAPAPSKKRWWQRRKSAATEVDQSAETTGVTVPTAYTMEQTEPVSYDTEATTEITTPAPSAGEEPTTELPTVQPPESDDPEKS</sequence>
<dbReference type="NCBIfam" id="NF037996">
    <property type="entry name" value="B-4DMT"/>
    <property type="match status" value="1"/>
</dbReference>
<feature type="compositionally biased region" description="Low complexity" evidence="1">
    <location>
        <begin position="242"/>
        <end position="253"/>
    </location>
</feature>
<keyword evidence="4" id="KW-1185">Reference proteome</keyword>
<evidence type="ECO:0000256" key="2">
    <source>
        <dbReference type="SAM" id="Phobius"/>
    </source>
</evidence>
<feature type="transmembrane region" description="Helical" evidence="2">
    <location>
        <begin position="76"/>
        <end position="98"/>
    </location>
</feature>
<protein>
    <submittedName>
        <fullName evidence="3">Uncharacterized protein</fullName>
    </submittedName>
</protein>
<name>A0A7I7SAU3_9MYCO</name>
<keyword evidence="2" id="KW-1133">Transmembrane helix</keyword>
<feature type="compositionally biased region" description="Basic residues" evidence="1">
    <location>
        <begin position="200"/>
        <end position="210"/>
    </location>
</feature>
<dbReference type="InterPro" id="IPR047958">
    <property type="entry name" value="B-4DMT-like"/>
</dbReference>
<reference evidence="3 4" key="1">
    <citation type="submission" date="2017-04" db="EMBL/GenBank/DDBJ databases">
        <title>The new phylogeny of genus Mycobacterium.</title>
        <authorList>
            <person name="Tortoli E."/>
            <person name="Trovato A."/>
            <person name="Cirillo D.M."/>
        </authorList>
    </citation>
    <scope>NUCLEOTIDE SEQUENCE [LARGE SCALE GENOMIC DNA]</scope>
    <source>
        <strain evidence="3 4">KCTC 19819</strain>
    </source>
</reference>
<dbReference type="EMBL" id="NCXO01000009">
    <property type="protein sequence ID" value="OSC34531.1"/>
    <property type="molecule type" value="Genomic_DNA"/>
</dbReference>
<feature type="transmembrane region" description="Helical" evidence="2">
    <location>
        <begin position="113"/>
        <end position="132"/>
    </location>
</feature>
<dbReference type="Proteomes" id="UP000193577">
    <property type="component" value="Unassembled WGS sequence"/>
</dbReference>
<keyword evidence="2" id="KW-0812">Transmembrane</keyword>
<evidence type="ECO:0000256" key="1">
    <source>
        <dbReference type="SAM" id="MobiDB-lite"/>
    </source>
</evidence>
<accession>A0A7I7SAU3</accession>
<dbReference type="AlphaFoldDB" id="A0A7I7SAU3"/>
<feature type="compositionally biased region" description="Polar residues" evidence="1">
    <location>
        <begin position="215"/>
        <end position="225"/>
    </location>
</feature>
<evidence type="ECO:0000313" key="3">
    <source>
        <dbReference type="EMBL" id="OSC34531.1"/>
    </source>
</evidence>
<dbReference type="RefSeq" id="WP_085302937.1">
    <property type="nucleotide sequence ID" value="NZ_AP022594.1"/>
</dbReference>
<keyword evidence="2" id="KW-0472">Membrane</keyword>
<organism evidence="3 4">
    <name type="scientific">Mycolicibacillus koreensis</name>
    <dbReference type="NCBI Taxonomy" id="1069220"/>
    <lineage>
        <taxon>Bacteria</taxon>
        <taxon>Bacillati</taxon>
        <taxon>Actinomycetota</taxon>
        <taxon>Actinomycetes</taxon>
        <taxon>Mycobacteriales</taxon>
        <taxon>Mycobacteriaceae</taxon>
        <taxon>Mycolicibacillus</taxon>
    </lineage>
</organism>
<evidence type="ECO:0000313" key="4">
    <source>
        <dbReference type="Proteomes" id="UP000193577"/>
    </source>
</evidence>
<feature type="transmembrane region" description="Helical" evidence="2">
    <location>
        <begin position="34"/>
        <end position="55"/>
    </location>
</feature>
<proteinExistence type="predicted"/>
<comment type="caution">
    <text evidence="3">The sequence shown here is derived from an EMBL/GenBank/DDBJ whole genome shotgun (WGS) entry which is preliminary data.</text>
</comment>